<keyword evidence="1" id="KW-0472">Membrane</keyword>
<evidence type="ECO:0000256" key="1">
    <source>
        <dbReference type="SAM" id="Phobius"/>
    </source>
</evidence>
<evidence type="ECO:0000313" key="3">
    <source>
        <dbReference type="Proteomes" id="UP000789901"/>
    </source>
</evidence>
<feature type="non-terminal residue" evidence="2">
    <location>
        <position position="179"/>
    </location>
</feature>
<dbReference type="Proteomes" id="UP000789901">
    <property type="component" value="Unassembled WGS sequence"/>
</dbReference>
<keyword evidence="1" id="KW-1133">Transmembrane helix</keyword>
<keyword evidence="1" id="KW-0812">Transmembrane</keyword>
<comment type="caution">
    <text evidence="2">The sequence shown here is derived from an EMBL/GenBank/DDBJ whole genome shotgun (WGS) entry which is preliminary data.</text>
</comment>
<sequence>MASYTIQQINQYVQDIELMTSKTKHLLCQMLFIGAVLLSIIFSIVLKIIGLVIIAGSSISTPLFYIAKYLIEKNAAERAIAFINRLNAQYNGGSRLTTIMPITWTGELTEMFRCGLKVRLAALFADNALIILEINDALSDLTANIVHVNIPHDATFPNNFYPNTAYPNEITINNAPFNN</sequence>
<evidence type="ECO:0000313" key="2">
    <source>
        <dbReference type="EMBL" id="CAG8852189.1"/>
    </source>
</evidence>
<reference evidence="2 3" key="1">
    <citation type="submission" date="2021-06" db="EMBL/GenBank/DDBJ databases">
        <authorList>
            <person name="Kallberg Y."/>
            <person name="Tangrot J."/>
            <person name="Rosling A."/>
        </authorList>
    </citation>
    <scope>NUCLEOTIDE SEQUENCE [LARGE SCALE GENOMIC DNA]</scope>
    <source>
        <strain evidence="2 3">120-4 pot B 10/14</strain>
    </source>
</reference>
<feature type="transmembrane region" description="Helical" evidence="1">
    <location>
        <begin position="26"/>
        <end position="45"/>
    </location>
</feature>
<gene>
    <name evidence="2" type="ORF">GMARGA_LOCUS41107</name>
</gene>
<proteinExistence type="predicted"/>
<name>A0ABN7XAL2_GIGMA</name>
<organism evidence="2 3">
    <name type="scientific">Gigaspora margarita</name>
    <dbReference type="NCBI Taxonomy" id="4874"/>
    <lineage>
        <taxon>Eukaryota</taxon>
        <taxon>Fungi</taxon>
        <taxon>Fungi incertae sedis</taxon>
        <taxon>Mucoromycota</taxon>
        <taxon>Glomeromycotina</taxon>
        <taxon>Glomeromycetes</taxon>
        <taxon>Diversisporales</taxon>
        <taxon>Gigasporaceae</taxon>
        <taxon>Gigaspora</taxon>
    </lineage>
</organism>
<dbReference type="EMBL" id="CAJVQB010110215">
    <property type="protein sequence ID" value="CAG8852189.1"/>
    <property type="molecule type" value="Genomic_DNA"/>
</dbReference>
<accession>A0ABN7XAL2</accession>
<keyword evidence="3" id="KW-1185">Reference proteome</keyword>
<protein>
    <submittedName>
        <fullName evidence="2">19015_t:CDS:1</fullName>
    </submittedName>
</protein>